<keyword evidence="5 11" id="KW-0479">Metal-binding</keyword>
<protein>
    <recommendedName>
        <fullName evidence="4 12">Cytidine deaminase</fullName>
        <ecNumber evidence="4 12">3.5.4.5</ecNumber>
    </recommendedName>
    <alternativeName>
        <fullName evidence="8 12">Cytidine aminohydrolase</fullName>
    </alternativeName>
</protein>
<evidence type="ECO:0000259" key="13">
    <source>
        <dbReference type="PROSITE" id="PS51747"/>
    </source>
</evidence>
<evidence type="ECO:0000256" key="2">
    <source>
        <dbReference type="ARBA" id="ARBA00003949"/>
    </source>
</evidence>
<comment type="similarity">
    <text evidence="3 12">Belongs to the cytidine and deoxycytidylate deaminase family.</text>
</comment>
<dbReference type="PANTHER" id="PTHR11644">
    <property type="entry name" value="CYTIDINE DEAMINASE"/>
    <property type="match status" value="1"/>
</dbReference>
<comment type="cofactor">
    <cofactor evidence="1 11 12">
        <name>Zn(2+)</name>
        <dbReference type="ChEBI" id="CHEBI:29105"/>
    </cofactor>
</comment>
<dbReference type="CDD" id="cd01283">
    <property type="entry name" value="cytidine_deaminase"/>
    <property type="match status" value="1"/>
</dbReference>
<dbReference type="GO" id="GO:0004126">
    <property type="term" value="F:cytidine deaminase activity"/>
    <property type="evidence" value="ECO:0007669"/>
    <property type="project" value="UniProtKB-UniRule"/>
</dbReference>
<dbReference type="Pfam" id="PF00383">
    <property type="entry name" value="dCMP_cyt_deam_1"/>
    <property type="match status" value="1"/>
</dbReference>
<organism evidence="14 15">
    <name type="scientific">Protopolystoma xenopodis</name>
    <dbReference type="NCBI Taxonomy" id="117903"/>
    <lineage>
        <taxon>Eukaryota</taxon>
        <taxon>Metazoa</taxon>
        <taxon>Spiralia</taxon>
        <taxon>Lophotrochozoa</taxon>
        <taxon>Platyhelminthes</taxon>
        <taxon>Monogenea</taxon>
        <taxon>Polyopisthocotylea</taxon>
        <taxon>Polystomatidea</taxon>
        <taxon>Polystomatidae</taxon>
        <taxon>Protopolystoma</taxon>
    </lineage>
</organism>
<feature type="domain" description="CMP/dCMP-type deaminase" evidence="13">
    <location>
        <begin position="32"/>
        <end position="159"/>
    </location>
</feature>
<dbReference type="AlphaFoldDB" id="A0A3S4ZG99"/>
<sequence>MPENASPPELDVARSSVMPETVDSEDGDILPSASDKLIAACIRVRQHAYCPYSLFPVGSAVLTKSGEVFEGANVENIAFPNGWCAECSAIGAAVSSGQRKIMAVAVTTAREAFVLPCGRCRQVISEFAEPGAMLYLVNVTGKIRAMRFHSTLPQPLTTLN</sequence>
<dbReference type="GO" id="GO:0072527">
    <property type="term" value="P:pyrimidine-containing compound metabolic process"/>
    <property type="evidence" value="ECO:0007669"/>
    <property type="project" value="UniProtKB-ARBA"/>
</dbReference>
<evidence type="ECO:0000313" key="15">
    <source>
        <dbReference type="Proteomes" id="UP000784294"/>
    </source>
</evidence>
<dbReference type="InterPro" id="IPR006262">
    <property type="entry name" value="Cyt_deam_tetra"/>
</dbReference>
<dbReference type="GO" id="GO:0005829">
    <property type="term" value="C:cytosol"/>
    <property type="evidence" value="ECO:0007669"/>
    <property type="project" value="TreeGrafter"/>
</dbReference>
<dbReference type="NCBIfam" id="NF004064">
    <property type="entry name" value="PRK05578.1"/>
    <property type="match status" value="1"/>
</dbReference>
<proteinExistence type="inferred from homology"/>
<dbReference type="GO" id="GO:0055086">
    <property type="term" value="P:nucleobase-containing small molecule metabolic process"/>
    <property type="evidence" value="ECO:0007669"/>
    <property type="project" value="UniProtKB-ARBA"/>
</dbReference>
<comment type="catalytic activity">
    <reaction evidence="9 12">
        <text>cytidine + H2O + H(+) = uridine + NH4(+)</text>
        <dbReference type="Rhea" id="RHEA:16069"/>
        <dbReference type="ChEBI" id="CHEBI:15377"/>
        <dbReference type="ChEBI" id="CHEBI:15378"/>
        <dbReference type="ChEBI" id="CHEBI:16704"/>
        <dbReference type="ChEBI" id="CHEBI:17562"/>
        <dbReference type="ChEBI" id="CHEBI:28938"/>
        <dbReference type="EC" id="3.5.4.5"/>
    </reaction>
</comment>
<dbReference type="InterPro" id="IPR050202">
    <property type="entry name" value="Cyt/Deoxycyt_deaminase"/>
</dbReference>
<dbReference type="SUPFAM" id="SSF53927">
    <property type="entry name" value="Cytidine deaminase-like"/>
    <property type="match status" value="1"/>
</dbReference>
<evidence type="ECO:0000256" key="12">
    <source>
        <dbReference type="RuleBase" id="RU364006"/>
    </source>
</evidence>
<dbReference type="PROSITE" id="PS51747">
    <property type="entry name" value="CYT_DCMP_DEAMINASES_2"/>
    <property type="match status" value="1"/>
</dbReference>
<feature type="active site" description="Proton donor" evidence="10">
    <location>
        <position position="86"/>
    </location>
</feature>
<dbReference type="EC" id="3.5.4.5" evidence="4 12"/>
<evidence type="ECO:0000256" key="1">
    <source>
        <dbReference type="ARBA" id="ARBA00001947"/>
    </source>
</evidence>
<dbReference type="GO" id="GO:0008270">
    <property type="term" value="F:zinc ion binding"/>
    <property type="evidence" value="ECO:0007669"/>
    <property type="project" value="UniProtKB-UniRule"/>
</dbReference>
<evidence type="ECO:0000256" key="11">
    <source>
        <dbReference type="PIRSR" id="PIRSR606262-3"/>
    </source>
</evidence>
<dbReference type="Gene3D" id="3.40.140.10">
    <property type="entry name" value="Cytidine Deaminase, domain 2"/>
    <property type="match status" value="1"/>
</dbReference>
<name>A0A3S4ZG99_9PLAT</name>
<dbReference type="GO" id="GO:0042802">
    <property type="term" value="F:identical protein binding"/>
    <property type="evidence" value="ECO:0007669"/>
    <property type="project" value="UniProtKB-ARBA"/>
</dbReference>
<dbReference type="EMBL" id="CAAALY010009855">
    <property type="protein sequence ID" value="VEL10755.1"/>
    <property type="molecule type" value="Genomic_DNA"/>
</dbReference>
<reference evidence="14" key="1">
    <citation type="submission" date="2018-11" db="EMBL/GenBank/DDBJ databases">
        <authorList>
            <consortium name="Pathogen Informatics"/>
        </authorList>
    </citation>
    <scope>NUCLEOTIDE SEQUENCE</scope>
</reference>
<keyword evidence="6 12" id="KW-0378">Hydrolase</keyword>
<dbReference type="InterPro" id="IPR002125">
    <property type="entry name" value="CMP_dCMP_dom"/>
</dbReference>
<evidence type="ECO:0000256" key="3">
    <source>
        <dbReference type="ARBA" id="ARBA00006576"/>
    </source>
</evidence>
<feature type="binding site" evidence="11">
    <location>
        <position position="120"/>
    </location>
    <ligand>
        <name>Zn(2+)</name>
        <dbReference type="ChEBI" id="CHEBI:29105"/>
        <note>catalytic</note>
    </ligand>
</feature>
<evidence type="ECO:0000256" key="9">
    <source>
        <dbReference type="ARBA" id="ARBA00049558"/>
    </source>
</evidence>
<evidence type="ECO:0000256" key="6">
    <source>
        <dbReference type="ARBA" id="ARBA00022801"/>
    </source>
</evidence>
<comment type="catalytic activity">
    <reaction evidence="12">
        <text>2'-deoxycytidine + H2O + H(+) = 2'-deoxyuridine + NH4(+)</text>
        <dbReference type="Rhea" id="RHEA:13433"/>
        <dbReference type="ChEBI" id="CHEBI:15377"/>
        <dbReference type="ChEBI" id="CHEBI:15378"/>
        <dbReference type="ChEBI" id="CHEBI:15698"/>
        <dbReference type="ChEBI" id="CHEBI:16450"/>
        <dbReference type="ChEBI" id="CHEBI:28938"/>
        <dbReference type="EC" id="3.5.4.5"/>
    </reaction>
</comment>
<evidence type="ECO:0000313" key="14">
    <source>
        <dbReference type="EMBL" id="VEL10755.1"/>
    </source>
</evidence>
<dbReference type="NCBIfam" id="TIGR01354">
    <property type="entry name" value="cyt_deam_tetra"/>
    <property type="match status" value="1"/>
</dbReference>
<keyword evidence="15" id="KW-1185">Reference proteome</keyword>
<dbReference type="OrthoDB" id="414540at2759"/>
<keyword evidence="7 11" id="KW-0862">Zinc</keyword>
<feature type="binding site" evidence="11">
    <location>
        <position position="84"/>
    </location>
    <ligand>
        <name>Zn(2+)</name>
        <dbReference type="ChEBI" id="CHEBI:29105"/>
        <note>catalytic</note>
    </ligand>
</feature>
<dbReference type="InterPro" id="IPR016192">
    <property type="entry name" value="APOBEC/CMP_deaminase_Zn-bd"/>
</dbReference>
<dbReference type="PANTHER" id="PTHR11644:SF2">
    <property type="entry name" value="CYTIDINE DEAMINASE"/>
    <property type="match status" value="1"/>
</dbReference>
<gene>
    <name evidence="14" type="ORF">PXEA_LOCUS4195</name>
</gene>
<comment type="caution">
    <text evidence="14">The sequence shown here is derived from an EMBL/GenBank/DDBJ whole genome shotgun (WGS) entry which is preliminary data.</text>
</comment>
<dbReference type="Proteomes" id="UP000784294">
    <property type="component" value="Unassembled WGS sequence"/>
</dbReference>
<dbReference type="InterPro" id="IPR016193">
    <property type="entry name" value="Cytidine_deaminase-like"/>
</dbReference>
<accession>A0A3S4ZG99</accession>
<evidence type="ECO:0000256" key="5">
    <source>
        <dbReference type="ARBA" id="ARBA00022723"/>
    </source>
</evidence>
<evidence type="ECO:0000256" key="10">
    <source>
        <dbReference type="PIRSR" id="PIRSR606262-1"/>
    </source>
</evidence>
<evidence type="ECO:0000256" key="8">
    <source>
        <dbReference type="ARBA" id="ARBA00032005"/>
    </source>
</evidence>
<comment type="function">
    <text evidence="2 12">This enzyme scavenges exogenous and endogenous cytidine and 2'-deoxycytidine for UMP synthesis.</text>
</comment>
<evidence type="ECO:0000256" key="4">
    <source>
        <dbReference type="ARBA" id="ARBA00012783"/>
    </source>
</evidence>
<feature type="binding site" evidence="11">
    <location>
        <position position="117"/>
    </location>
    <ligand>
        <name>Zn(2+)</name>
        <dbReference type="ChEBI" id="CHEBI:29105"/>
        <note>catalytic</note>
    </ligand>
</feature>
<dbReference type="FunFam" id="3.40.140.10:FF:000008">
    <property type="entry name" value="Cytidine deaminase"/>
    <property type="match status" value="1"/>
</dbReference>
<evidence type="ECO:0000256" key="7">
    <source>
        <dbReference type="ARBA" id="ARBA00022833"/>
    </source>
</evidence>
<dbReference type="PROSITE" id="PS00903">
    <property type="entry name" value="CYT_DCMP_DEAMINASES_1"/>
    <property type="match status" value="1"/>
</dbReference>